<dbReference type="GeneID" id="19211786"/>
<keyword evidence="2" id="KW-1133">Transmembrane helix</keyword>
<comment type="caution">
    <text evidence="3">The sequence shown here is derived from an EMBL/GenBank/DDBJ whole genome shotgun (WGS) entry which is preliminary data.</text>
</comment>
<evidence type="ECO:0000256" key="2">
    <source>
        <dbReference type="SAM" id="Phobius"/>
    </source>
</evidence>
<dbReference type="InterPro" id="IPR014807">
    <property type="entry name" value="Coa1"/>
</dbReference>
<feature type="compositionally biased region" description="Low complexity" evidence="1">
    <location>
        <begin position="33"/>
        <end position="42"/>
    </location>
</feature>
<reference evidence="4" key="1">
    <citation type="journal article" date="2012" name="Science">
        <title>The Paleozoic origin of enzymatic lignin decomposition reconstructed from 31 fungal genomes.</title>
        <authorList>
            <person name="Floudas D."/>
            <person name="Binder M."/>
            <person name="Riley R."/>
            <person name="Barry K."/>
            <person name="Blanchette R.A."/>
            <person name="Henrissat B."/>
            <person name="Martinez A.T."/>
            <person name="Otillar R."/>
            <person name="Spatafora J.W."/>
            <person name="Yadav J.S."/>
            <person name="Aerts A."/>
            <person name="Benoit I."/>
            <person name="Boyd A."/>
            <person name="Carlson A."/>
            <person name="Copeland A."/>
            <person name="Coutinho P.M."/>
            <person name="de Vries R.P."/>
            <person name="Ferreira P."/>
            <person name="Findley K."/>
            <person name="Foster B."/>
            <person name="Gaskell J."/>
            <person name="Glotzer D."/>
            <person name="Gorecki P."/>
            <person name="Heitman J."/>
            <person name="Hesse C."/>
            <person name="Hori C."/>
            <person name="Igarashi K."/>
            <person name="Jurgens J.A."/>
            <person name="Kallen N."/>
            <person name="Kersten P."/>
            <person name="Kohler A."/>
            <person name="Kuees U."/>
            <person name="Kumar T.K.A."/>
            <person name="Kuo A."/>
            <person name="LaButti K."/>
            <person name="Larrondo L.F."/>
            <person name="Lindquist E."/>
            <person name="Ling A."/>
            <person name="Lombard V."/>
            <person name="Lucas S."/>
            <person name="Lundell T."/>
            <person name="Martin R."/>
            <person name="McLaughlin D.J."/>
            <person name="Morgenstern I."/>
            <person name="Morin E."/>
            <person name="Murat C."/>
            <person name="Nagy L.G."/>
            <person name="Nolan M."/>
            <person name="Ohm R.A."/>
            <person name="Patyshakuliyeva A."/>
            <person name="Rokas A."/>
            <person name="Ruiz-Duenas F.J."/>
            <person name="Sabat G."/>
            <person name="Salamov A."/>
            <person name="Samejima M."/>
            <person name="Schmutz J."/>
            <person name="Slot J.C."/>
            <person name="St John F."/>
            <person name="Stenlid J."/>
            <person name="Sun H."/>
            <person name="Sun S."/>
            <person name="Syed K."/>
            <person name="Tsang A."/>
            <person name="Wiebenga A."/>
            <person name="Young D."/>
            <person name="Pisabarro A."/>
            <person name="Eastwood D.C."/>
            <person name="Martin F."/>
            <person name="Cullen D."/>
            <person name="Grigoriev I.V."/>
            <person name="Hibbett D.S."/>
        </authorList>
    </citation>
    <scope>NUCLEOTIDE SEQUENCE [LARGE SCALE GENOMIC DNA]</scope>
    <source>
        <strain evidence="4">RWD-64-598 SS2</strain>
    </source>
</reference>
<dbReference type="PANTHER" id="PTHR28523">
    <property type="entry name" value="CYTOCHROME C OXIDASE ASSEMBLY FACTOR 1"/>
    <property type="match status" value="1"/>
</dbReference>
<dbReference type="OMA" id="PAWYLNG"/>
<evidence type="ECO:0000313" key="3">
    <source>
        <dbReference type="EMBL" id="EIW84639.1"/>
    </source>
</evidence>
<dbReference type="AlphaFoldDB" id="A0A5M3MZT3"/>
<name>A0A5M3MZT3_CONPW</name>
<organism evidence="3 4">
    <name type="scientific">Coniophora puteana (strain RWD-64-598)</name>
    <name type="common">Brown rot fungus</name>
    <dbReference type="NCBI Taxonomy" id="741705"/>
    <lineage>
        <taxon>Eukaryota</taxon>
        <taxon>Fungi</taxon>
        <taxon>Dikarya</taxon>
        <taxon>Basidiomycota</taxon>
        <taxon>Agaricomycotina</taxon>
        <taxon>Agaricomycetes</taxon>
        <taxon>Agaricomycetidae</taxon>
        <taxon>Boletales</taxon>
        <taxon>Coniophorineae</taxon>
        <taxon>Coniophoraceae</taxon>
        <taxon>Coniophora</taxon>
    </lineage>
</organism>
<dbReference type="EMBL" id="JH711574">
    <property type="protein sequence ID" value="EIW84639.1"/>
    <property type="molecule type" value="Genomic_DNA"/>
</dbReference>
<evidence type="ECO:0000256" key="1">
    <source>
        <dbReference type="SAM" id="MobiDB-lite"/>
    </source>
</evidence>
<keyword evidence="4" id="KW-1185">Reference proteome</keyword>
<protein>
    <submittedName>
        <fullName evidence="3">DUF1783-domain-containing protein</fullName>
    </submittedName>
</protein>
<keyword evidence="2" id="KW-0472">Membrane</keyword>
<evidence type="ECO:0000313" key="4">
    <source>
        <dbReference type="Proteomes" id="UP000053558"/>
    </source>
</evidence>
<feature type="region of interest" description="Disordered" evidence="1">
    <location>
        <begin position="33"/>
        <end position="80"/>
    </location>
</feature>
<dbReference type="PANTHER" id="PTHR28523:SF1">
    <property type="entry name" value="CYTOCHROME C OXIDASE ASSEMBLY FACTOR 1"/>
    <property type="match status" value="1"/>
</dbReference>
<dbReference type="Proteomes" id="UP000053558">
    <property type="component" value="Unassembled WGS sequence"/>
</dbReference>
<dbReference type="GO" id="GO:0005743">
    <property type="term" value="C:mitochondrial inner membrane"/>
    <property type="evidence" value="ECO:0007669"/>
    <property type="project" value="TreeGrafter"/>
</dbReference>
<dbReference type="KEGG" id="cput:CONPUDRAFT_96954"/>
<dbReference type="InterPro" id="IPR042432">
    <property type="entry name" value="Coa1_fungi"/>
</dbReference>
<dbReference type="OrthoDB" id="2100652at2759"/>
<feature type="transmembrane region" description="Helical" evidence="2">
    <location>
        <begin position="99"/>
        <end position="121"/>
    </location>
</feature>
<gene>
    <name evidence="3" type="ORF">CONPUDRAFT_96954</name>
</gene>
<dbReference type="RefSeq" id="XP_007764378.1">
    <property type="nucleotide sequence ID" value="XM_007766188.1"/>
</dbReference>
<dbReference type="GO" id="GO:0033617">
    <property type="term" value="P:mitochondrial respiratory chain complex IV assembly"/>
    <property type="evidence" value="ECO:0007669"/>
    <property type="project" value="InterPro"/>
</dbReference>
<keyword evidence="2" id="KW-0812">Transmembrane</keyword>
<proteinExistence type="predicted"/>
<accession>A0A5M3MZT3</accession>
<dbReference type="Pfam" id="PF08695">
    <property type="entry name" value="Coa1"/>
    <property type="match status" value="1"/>
</dbReference>
<sequence>MSYLRQTLSATCRLNTRNAVFRPRPQARFNSTVNVNTSSASRRAQRAYATVSETRSRHPPRPALEEHDVETFSAPSKPRMYYARPPPSKMELPRLKNRWPVALALSVVGVSAWAAFFYIAANQERVASSITQQLLATVRDSPEVGALLGDVVRPEPVWWLNGAPWVSGAINLPAGNVDLSFRIKGHKGAGTVYFTSIRKAKGEAFQPLRFRLITDDGHTVDILPRASLI</sequence>